<dbReference type="Gene3D" id="3.30.70.330">
    <property type="match status" value="1"/>
</dbReference>
<dbReference type="GO" id="GO:0003723">
    <property type="term" value="F:RNA binding"/>
    <property type="evidence" value="ECO:0007669"/>
    <property type="project" value="UniProtKB-UniRule"/>
</dbReference>
<evidence type="ECO:0000313" key="3">
    <source>
        <dbReference type="EMBL" id="CAJ1383875.1"/>
    </source>
</evidence>
<dbReference type="EMBL" id="CAUJNA010001057">
    <property type="protein sequence ID" value="CAJ1383875.1"/>
    <property type="molecule type" value="Genomic_DNA"/>
</dbReference>
<dbReference type="SUPFAM" id="SSF54928">
    <property type="entry name" value="RNA-binding domain, RBD"/>
    <property type="match status" value="1"/>
</dbReference>
<proteinExistence type="predicted"/>
<gene>
    <name evidence="3" type="ORF">EVOR1521_LOCUS10862</name>
</gene>
<sequence length="196" mass="22025">MRRRPGSGARSPRRRCCAARGSLPLPWTGACKNEAAEVSSQEDMASSTTASHHEFWDPEETRTSMMIKNLPSTLSGQALKDLIDNEGFNASYDFLYLPMKFISKQPFGYAFVNLISADLARDFWVHFDGFHLHGSTLAMSWSTDIQGIDQHIARYRNSPVMHPSVPEECKPWLLKDGQPIIFPAPTVRIKAPKCRA</sequence>
<keyword evidence="1" id="KW-0694">RNA-binding</keyword>
<dbReference type="InterPro" id="IPR007201">
    <property type="entry name" value="Mei2-like_Rrm_C"/>
</dbReference>
<dbReference type="InterPro" id="IPR000504">
    <property type="entry name" value="RRM_dom"/>
</dbReference>
<protein>
    <recommendedName>
        <fullName evidence="2">RRM domain-containing protein</fullName>
    </recommendedName>
</protein>
<organism evidence="3 4">
    <name type="scientific">Effrenium voratum</name>
    <dbReference type="NCBI Taxonomy" id="2562239"/>
    <lineage>
        <taxon>Eukaryota</taxon>
        <taxon>Sar</taxon>
        <taxon>Alveolata</taxon>
        <taxon>Dinophyceae</taxon>
        <taxon>Suessiales</taxon>
        <taxon>Symbiodiniaceae</taxon>
        <taxon>Effrenium</taxon>
    </lineage>
</organism>
<evidence type="ECO:0000313" key="4">
    <source>
        <dbReference type="Proteomes" id="UP001178507"/>
    </source>
</evidence>
<dbReference type="Proteomes" id="UP001178507">
    <property type="component" value="Unassembled WGS sequence"/>
</dbReference>
<feature type="domain" description="RRM" evidence="2">
    <location>
        <begin position="63"/>
        <end position="144"/>
    </location>
</feature>
<evidence type="ECO:0000256" key="1">
    <source>
        <dbReference type="PROSITE-ProRule" id="PRU00176"/>
    </source>
</evidence>
<comment type="caution">
    <text evidence="3">The sequence shown here is derived from an EMBL/GenBank/DDBJ whole genome shotgun (WGS) entry which is preliminary data.</text>
</comment>
<dbReference type="PROSITE" id="PS50102">
    <property type="entry name" value="RRM"/>
    <property type="match status" value="1"/>
</dbReference>
<reference evidence="3" key="1">
    <citation type="submission" date="2023-08" db="EMBL/GenBank/DDBJ databases">
        <authorList>
            <person name="Chen Y."/>
            <person name="Shah S."/>
            <person name="Dougan E. K."/>
            <person name="Thang M."/>
            <person name="Chan C."/>
        </authorList>
    </citation>
    <scope>NUCLEOTIDE SEQUENCE</scope>
</reference>
<accession>A0AA36IBY5</accession>
<name>A0AA36IBY5_9DINO</name>
<dbReference type="InterPro" id="IPR012677">
    <property type="entry name" value="Nucleotide-bd_a/b_plait_sf"/>
</dbReference>
<dbReference type="PROSITE" id="PS51257">
    <property type="entry name" value="PROKAR_LIPOPROTEIN"/>
    <property type="match status" value="1"/>
</dbReference>
<dbReference type="Pfam" id="PF04059">
    <property type="entry name" value="RRM_2"/>
    <property type="match status" value="1"/>
</dbReference>
<dbReference type="AlphaFoldDB" id="A0AA36IBY5"/>
<evidence type="ECO:0000259" key="2">
    <source>
        <dbReference type="PROSITE" id="PS50102"/>
    </source>
</evidence>
<dbReference type="InterPro" id="IPR035979">
    <property type="entry name" value="RBD_domain_sf"/>
</dbReference>
<keyword evidence="4" id="KW-1185">Reference proteome</keyword>